<sequence length="739" mass="76501">MTTSPRRTHRKRVSGLHLSSETIDWRDVIPPPEYEADEDTDDNSSPSQIAYIPPLSPRPQAHTRRTHRRKPSTPNPQDAFLDSLLERSVHALELSNALLQSSISTPSPSAFREPSPTAPVTVPAPREPWADNMAAIARDVDELLVSSSLPTVSPASQRRKPRRRPSLDPMAPASYSSSPSHSTNTSYSSTSGLQIAPSHRSRLVAPAPRALTQYVGAGNGSPDDDAIALPSTLGLRAPPSDWRGVSGLPHDSHSDSYSNSSRGGSVDWRGVGLPPPHEAQWRTIPSDWRGVGPPAPASPALSARSPEPSTPAYTLLSTFVRGEQSPPPRETSPKTSPRIVTGAQRSPSRSSRGSRSSSRGSSANGRGGAQTPRRARSLTPPLEVSDGSPNLSQGHGGDDAGSERGGRVHERGATATPRPAFTSHPNGSTISHTLPSPAHSRSSSSSSGNGDEGCQGKGKEREGCGKGKGRCRAKAARSALRKILDEAPKPPPPPPRPRKEFHPRSPPPAAHAAASTATASVSRLFSRGGRHSVTRGDEEGRGVVGIMKGTRAPTPGASTSAAGAAEGGNGNGGMSVTAPPTPTWGSALGFFPRGGSGASTPATPASGKRISFAELPESYAGSRPGSRLGSARRSKSKSKSRKGKGKGKGKACEGSEEGEEEGSGWFAWLVGGSSSSSGYASANGYSSASGYASDVGERERDRLGVGGGTRGSVWGGMGMMGGLGIGGGTGRGAGDEWAV</sequence>
<feature type="compositionally biased region" description="Low complexity" evidence="1">
    <location>
        <begin position="510"/>
        <end position="523"/>
    </location>
</feature>
<comment type="caution">
    <text evidence="2">The sequence shown here is derived from an EMBL/GenBank/DDBJ whole genome shotgun (WGS) entry which is preliminary data.</text>
</comment>
<feature type="compositionally biased region" description="Low complexity" evidence="1">
    <location>
        <begin position="174"/>
        <end position="191"/>
    </location>
</feature>
<reference evidence="2" key="1">
    <citation type="submission" date="2023-03" db="EMBL/GenBank/DDBJ databases">
        <title>Massive genome expansion in bonnet fungi (Mycena s.s.) driven by repeated elements and novel gene families across ecological guilds.</title>
        <authorList>
            <consortium name="Lawrence Berkeley National Laboratory"/>
            <person name="Harder C.B."/>
            <person name="Miyauchi S."/>
            <person name="Viragh M."/>
            <person name="Kuo A."/>
            <person name="Thoen E."/>
            <person name="Andreopoulos B."/>
            <person name="Lu D."/>
            <person name="Skrede I."/>
            <person name="Drula E."/>
            <person name="Henrissat B."/>
            <person name="Morin E."/>
            <person name="Kohler A."/>
            <person name="Barry K."/>
            <person name="LaButti K."/>
            <person name="Morin E."/>
            <person name="Salamov A."/>
            <person name="Lipzen A."/>
            <person name="Mereny Z."/>
            <person name="Hegedus B."/>
            <person name="Baldrian P."/>
            <person name="Stursova M."/>
            <person name="Weitz H."/>
            <person name="Taylor A."/>
            <person name="Grigoriev I.V."/>
            <person name="Nagy L.G."/>
            <person name="Martin F."/>
            <person name="Kauserud H."/>
        </authorList>
    </citation>
    <scope>NUCLEOTIDE SEQUENCE</scope>
    <source>
        <strain evidence="2">CBHHK188m</strain>
    </source>
</reference>
<gene>
    <name evidence="2" type="ORF">DFH07DRAFT_953680</name>
</gene>
<accession>A0AAD7NQ69</accession>
<feature type="region of interest" description="Disordered" evidence="1">
    <location>
        <begin position="103"/>
        <end position="126"/>
    </location>
</feature>
<dbReference type="Proteomes" id="UP001215280">
    <property type="component" value="Unassembled WGS sequence"/>
</dbReference>
<keyword evidence="3" id="KW-1185">Reference proteome</keyword>
<feature type="compositionally biased region" description="Basic residues" evidence="1">
    <location>
        <begin position="1"/>
        <end position="14"/>
    </location>
</feature>
<feature type="compositionally biased region" description="Low complexity" evidence="1">
    <location>
        <begin position="674"/>
        <end position="693"/>
    </location>
</feature>
<feature type="compositionally biased region" description="Low complexity" evidence="1">
    <location>
        <begin position="342"/>
        <end position="364"/>
    </location>
</feature>
<evidence type="ECO:0000313" key="2">
    <source>
        <dbReference type="EMBL" id="KAJ7771061.1"/>
    </source>
</evidence>
<feature type="region of interest" description="Disordered" evidence="1">
    <location>
        <begin position="240"/>
        <end position="662"/>
    </location>
</feature>
<name>A0AAD7NQ69_9AGAR</name>
<proteinExistence type="predicted"/>
<dbReference type="AlphaFoldDB" id="A0AAD7NQ69"/>
<feature type="compositionally biased region" description="Low complexity" evidence="1">
    <location>
        <begin position="255"/>
        <end position="265"/>
    </location>
</feature>
<evidence type="ECO:0000313" key="3">
    <source>
        <dbReference type="Proteomes" id="UP001215280"/>
    </source>
</evidence>
<feature type="compositionally biased region" description="Basic residues" evidence="1">
    <location>
        <begin position="61"/>
        <end position="71"/>
    </location>
</feature>
<feature type="region of interest" description="Disordered" evidence="1">
    <location>
        <begin position="1"/>
        <end position="79"/>
    </location>
</feature>
<feature type="compositionally biased region" description="Polar residues" evidence="1">
    <location>
        <begin position="423"/>
        <end position="434"/>
    </location>
</feature>
<protein>
    <submittedName>
        <fullName evidence="2">Uncharacterized protein</fullName>
    </submittedName>
</protein>
<feature type="compositionally biased region" description="Basic and acidic residues" evidence="1">
    <location>
        <begin position="396"/>
        <end position="412"/>
    </location>
</feature>
<feature type="compositionally biased region" description="Basic residues" evidence="1">
    <location>
        <begin position="630"/>
        <end position="649"/>
    </location>
</feature>
<feature type="region of interest" description="Disordered" evidence="1">
    <location>
        <begin position="148"/>
        <end position="197"/>
    </location>
</feature>
<evidence type="ECO:0000256" key="1">
    <source>
        <dbReference type="SAM" id="MobiDB-lite"/>
    </source>
</evidence>
<feature type="region of interest" description="Disordered" evidence="1">
    <location>
        <begin position="674"/>
        <end position="711"/>
    </location>
</feature>
<dbReference type="EMBL" id="JARJLG010000022">
    <property type="protein sequence ID" value="KAJ7771061.1"/>
    <property type="molecule type" value="Genomic_DNA"/>
</dbReference>
<organism evidence="2 3">
    <name type="scientific">Mycena maculata</name>
    <dbReference type="NCBI Taxonomy" id="230809"/>
    <lineage>
        <taxon>Eukaryota</taxon>
        <taxon>Fungi</taxon>
        <taxon>Dikarya</taxon>
        <taxon>Basidiomycota</taxon>
        <taxon>Agaricomycotina</taxon>
        <taxon>Agaricomycetes</taxon>
        <taxon>Agaricomycetidae</taxon>
        <taxon>Agaricales</taxon>
        <taxon>Marasmiineae</taxon>
        <taxon>Mycenaceae</taxon>
        <taxon>Mycena</taxon>
    </lineage>
</organism>
<feature type="compositionally biased region" description="Low complexity" evidence="1">
    <location>
        <begin position="298"/>
        <end position="307"/>
    </location>
</feature>
<feature type="compositionally biased region" description="Low complexity" evidence="1">
    <location>
        <begin position="552"/>
        <end position="564"/>
    </location>
</feature>
<feature type="compositionally biased region" description="Low complexity" evidence="1">
    <location>
        <begin position="113"/>
        <end position="124"/>
    </location>
</feature>